<feature type="domain" description="Cas1p 10 TM acyl transferase" evidence="10">
    <location>
        <begin position="349"/>
        <end position="795"/>
    </location>
</feature>
<feature type="transmembrane region" description="Helical" evidence="9">
    <location>
        <begin position="661"/>
        <end position="680"/>
    </location>
</feature>
<evidence type="ECO:0000256" key="4">
    <source>
        <dbReference type="ARBA" id="ARBA00022692"/>
    </source>
</evidence>
<organism evidence="11 12">
    <name type="scientific">Powellomyces hirtus</name>
    <dbReference type="NCBI Taxonomy" id="109895"/>
    <lineage>
        <taxon>Eukaryota</taxon>
        <taxon>Fungi</taxon>
        <taxon>Fungi incertae sedis</taxon>
        <taxon>Chytridiomycota</taxon>
        <taxon>Chytridiomycota incertae sedis</taxon>
        <taxon>Chytridiomycetes</taxon>
        <taxon>Spizellomycetales</taxon>
        <taxon>Powellomycetaceae</taxon>
        <taxon>Powellomyces</taxon>
    </lineage>
</organism>
<dbReference type="GO" id="GO:0005794">
    <property type="term" value="C:Golgi apparatus"/>
    <property type="evidence" value="ECO:0007669"/>
    <property type="project" value="UniProtKB-ARBA"/>
</dbReference>
<dbReference type="GO" id="GO:0016020">
    <property type="term" value="C:membrane"/>
    <property type="evidence" value="ECO:0007669"/>
    <property type="project" value="UniProtKB-SubCell"/>
</dbReference>
<dbReference type="Proteomes" id="UP000318582">
    <property type="component" value="Unassembled WGS sequence"/>
</dbReference>
<evidence type="ECO:0000313" key="12">
    <source>
        <dbReference type="Proteomes" id="UP000318582"/>
    </source>
</evidence>
<dbReference type="PANTHER" id="PTHR13533">
    <property type="entry name" value="N-ACETYLNEURAMINATE 9-O-ACETYLTRANSFERASE"/>
    <property type="match status" value="1"/>
</dbReference>
<dbReference type="InterPro" id="IPR012419">
    <property type="entry name" value="Cas1_AcylTrans_dom"/>
</dbReference>
<dbReference type="PANTHER" id="PTHR13533:SF1">
    <property type="entry name" value="N-ACETYLNEURAMINATE 9-O-ACETYLTRANSFERASE"/>
    <property type="match status" value="1"/>
</dbReference>
<feature type="region of interest" description="Disordered" evidence="8">
    <location>
        <begin position="1"/>
        <end position="33"/>
    </location>
</feature>
<evidence type="ECO:0000256" key="2">
    <source>
        <dbReference type="ARBA" id="ARBA00010666"/>
    </source>
</evidence>
<accession>A0A507E717</accession>
<feature type="transmembrane region" description="Helical" evidence="9">
    <location>
        <begin position="363"/>
        <end position="379"/>
    </location>
</feature>
<comment type="subcellular location">
    <subcellularLocation>
        <location evidence="1">Membrane</location>
        <topology evidence="1">Multi-pass membrane protein</topology>
    </subcellularLocation>
</comment>
<feature type="transmembrane region" description="Helical" evidence="9">
    <location>
        <begin position="555"/>
        <end position="576"/>
    </location>
</feature>
<keyword evidence="4 9" id="KW-0812">Transmembrane</keyword>
<evidence type="ECO:0000256" key="3">
    <source>
        <dbReference type="ARBA" id="ARBA00022679"/>
    </source>
</evidence>
<evidence type="ECO:0000256" key="5">
    <source>
        <dbReference type="ARBA" id="ARBA00022989"/>
    </source>
</evidence>
<keyword evidence="6 9" id="KW-0472">Membrane</keyword>
<evidence type="ECO:0000313" key="11">
    <source>
        <dbReference type="EMBL" id="TPX59692.1"/>
    </source>
</evidence>
<protein>
    <recommendedName>
        <fullName evidence="10">Cas1p 10 TM acyl transferase domain-containing protein</fullName>
    </recommendedName>
</protein>
<feature type="transmembrane region" description="Helical" evidence="9">
    <location>
        <begin position="761"/>
        <end position="782"/>
    </location>
</feature>
<evidence type="ECO:0000256" key="6">
    <source>
        <dbReference type="ARBA" id="ARBA00023136"/>
    </source>
</evidence>
<comment type="caution">
    <text evidence="11">The sequence shown here is derived from an EMBL/GenBank/DDBJ whole genome shotgun (WGS) entry which is preliminary data.</text>
</comment>
<feature type="transmembrane region" description="Helical" evidence="9">
    <location>
        <begin position="43"/>
        <end position="61"/>
    </location>
</feature>
<feature type="transmembrane region" description="Helical" evidence="9">
    <location>
        <begin position="499"/>
        <end position="523"/>
    </location>
</feature>
<keyword evidence="7" id="KW-0325">Glycoprotein</keyword>
<feature type="transmembrane region" description="Helical" evidence="9">
    <location>
        <begin position="692"/>
        <end position="710"/>
    </location>
</feature>
<keyword evidence="12" id="KW-1185">Reference proteome</keyword>
<keyword evidence="3" id="KW-0808">Transferase</keyword>
<dbReference type="Pfam" id="PF07779">
    <property type="entry name" value="Cas1_AcylT"/>
    <property type="match status" value="1"/>
</dbReference>
<dbReference type="AlphaFoldDB" id="A0A507E717"/>
<dbReference type="GO" id="GO:0005975">
    <property type="term" value="P:carbohydrate metabolic process"/>
    <property type="evidence" value="ECO:0007669"/>
    <property type="project" value="UniProtKB-ARBA"/>
</dbReference>
<evidence type="ECO:0000256" key="9">
    <source>
        <dbReference type="SAM" id="Phobius"/>
    </source>
</evidence>
<evidence type="ECO:0000259" key="10">
    <source>
        <dbReference type="Pfam" id="PF07779"/>
    </source>
</evidence>
<evidence type="ECO:0000256" key="7">
    <source>
        <dbReference type="ARBA" id="ARBA00023180"/>
    </source>
</evidence>
<evidence type="ECO:0000256" key="8">
    <source>
        <dbReference type="SAM" id="MobiDB-lite"/>
    </source>
</evidence>
<feature type="transmembrane region" description="Helical" evidence="9">
    <location>
        <begin position="410"/>
        <end position="427"/>
    </location>
</feature>
<gene>
    <name evidence="11" type="ORF">PhCBS80983_g02268</name>
</gene>
<sequence length="813" mass="90351">MTDDAERLLPTPVTETPKAPRDVPQDSISKQSGFSKQQTGVKISIAAATLMVLLSVVVVLLKPRPEARFGNEDVQLCSADLANGHLIGSAGYGKAHWQTHSCFLHQYTQKEATTCFKDSRAIYVGDSTARAAYLALRNKLIPDAVNTGGKHEDQHIDGPNGISLSFYWDPFWNVTNQENPPWLEAEGPTAKKPILLTFSAGHWFMKYGGADGFKSFQNALDHVLEGVTLRHSSGVAWSTFNADGAVERVFVRPVNPVVESKLDASRKGLMTPEKVDQFNTHIFSVIGAEGRTLHDVGAPLYSAALYSVSADHTADGFHYDDSVLSHELNLQLNEICNSRLFGKNPAGKATCCVKYSEIKSQQWVTLLLFAVFGCAAWFWRHVTREGRMKGTIGGGFVTDLLEKYLPGEQTSSDLTIIGAAVFYMLLVDRTPLFLKVNKSFYLPTFILLAISTVIPGLATLATEKDTSFLNRHQTDEWKGWMQLAILVYHYTGASSITPIYAVIRVLVASYLFMTGYGHFIFFYKKNVYTFARAASILVRLNLLSAAMAYTMDKDILFYYFGPLVSFWFIFVWLTMYIGNQYNKNTPFLLMKIGVAIMVSWAIIKIPWFLENLFKLLNLVAAINWDAKESAFRLMLDHLIVFAGMLTAFTTTQLSLATITKLKPYALGASLAVIAGYSVFITITPTKFTYNAVHPYISPLVVIAFTILRNYTPSLRGSSSQFFRWVGQSSLELFLVQYHVWLAVDTKGLVVLPFGSIMGSPAVGMFVFGILFFTVATGVSGVSSRVVDWIAGSKVTKWRTVGLLGAMLIWNWAW</sequence>
<feature type="transmembrane region" description="Helical" evidence="9">
    <location>
        <begin position="629"/>
        <end position="649"/>
    </location>
</feature>
<dbReference type="EMBL" id="QEAQ01000022">
    <property type="protein sequence ID" value="TPX59692.1"/>
    <property type="molecule type" value="Genomic_DNA"/>
</dbReference>
<feature type="transmembrane region" description="Helical" evidence="9">
    <location>
        <begin position="439"/>
        <end position="461"/>
    </location>
</feature>
<reference evidence="11 12" key="1">
    <citation type="journal article" date="2019" name="Sci. Rep.">
        <title>Comparative genomics of chytrid fungi reveal insights into the obligate biotrophic and pathogenic lifestyle of Synchytrium endobioticum.</title>
        <authorList>
            <person name="van de Vossenberg B.T.L.H."/>
            <person name="Warris S."/>
            <person name="Nguyen H.D.T."/>
            <person name="van Gent-Pelzer M.P.E."/>
            <person name="Joly D.L."/>
            <person name="van de Geest H.C."/>
            <person name="Bonants P.J.M."/>
            <person name="Smith D.S."/>
            <person name="Levesque C.A."/>
            <person name="van der Lee T.A.J."/>
        </authorList>
    </citation>
    <scope>NUCLEOTIDE SEQUENCE [LARGE SCALE GENOMIC DNA]</scope>
    <source>
        <strain evidence="11 12">CBS 809.83</strain>
    </source>
</reference>
<evidence type="ECO:0000256" key="1">
    <source>
        <dbReference type="ARBA" id="ARBA00004141"/>
    </source>
</evidence>
<proteinExistence type="inferred from homology"/>
<feature type="transmembrane region" description="Helical" evidence="9">
    <location>
        <begin position="588"/>
        <end position="609"/>
    </location>
</feature>
<keyword evidence="5 9" id="KW-1133">Transmembrane helix</keyword>
<name>A0A507E717_9FUNG</name>
<dbReference type="GO" id="GO:0016740">
    <property type="term" value="F:transferase activity"/>
    <property type="evidence" value="ECO:0007669"/>
    <property type="project" value="UniProtKB-KW"/>
</dbReference>
<comment type="similarity">
    <text evidence="2">Belongs to the PC-esterase family. CASD1 subfamily.</text>
</comment>